<dbReference type="AlphaFoldDB" id="A1BHQ3"/>
<reference evidence="2 3" key="1">
    <citation type="submission" date="2006-12" db="EMBL/GenBank/DDBJ databases">
        <title>Complete sequence of Chlorobium phaeobacteroides DSM 266.</title>
        <authorList>
            <consortium name="US DOE Joint Genome Institute"/>
            <person name="Copeland A."/>
            <person name="Lucas S."/>
            <person name="Lapidus A."/>
            <person name="Barry K."/>
            <person name="Detter J.C."/>
            <person name="Glavina del Rio T."/>
            <person name="Hammon N."/>
            <person name="Israni S."/>
            <person name="Pitluck S."/>
            <person name="Goltsman E."/>
            <person name="Schmutz J."/>
            <person name="Larimer F."/>
            <person name="Land M."/>
            <person name="Hauser L."/>
            <person name="Mikhailova N."/>
            <person name="Li T."/>
            <person name="Overmann J."/>
            <person name="Bryant D.A."/>
            <person name="Richardson P."/>
        </authorList>
    </citation>
    <scope>NUCLEOTIDE SEQUENCE [LARGE SCALE GENOMIC DNA]</scope>
    <source>
        <strain evidence="2 3">DSM 266</strain>
    </source>
</reference>
<feature type="domain" description="Restriction endonuclease type II NotI" evidence="1">
    <location>
        <begin position="24"/>
        <end position="63"/>
    </location>
</feature>
<dbReference type="Proteomes" id="UP000008701">
    <property type="component" value="Chromosome"/>
</dbReference>
<name>A1BHQ3_CHLPD</name>
<evidence type="ECO:0000313" key="2">
    <source>
        <dbReference type="EMBL" id="ABL65930.1"/>
    </source>
</evidence>
<protein>
    <recommendedName>
        <fullName evidence="1">Restriction endonuclease type II NotI domain-containing protein</fullName>
    </recommendedName>
</protein>
<keyword evidence="3" id="KW-1185">Reference proteome</keyword>
<evidence type="ECO:0000313" key="3">
    <source>
        <dbReference type="Proteomes" id="UP000008701"/>
    </source>
</evidence>
<organism evidence="2 3">
    <name type="scientific">Chlorobium phaeobacteroides (strain DSM 266 / SMG 266 / 2430)</name>
    <dbReference type="NCBI Taxonomy" id="290317"/>
    <lineage>
        <taxon>Bacteria</taxon>
        <taxon>Pseudomonadati</taxon>
        <taxon>Chlorobiota</taxon>
        <taxon>Chlorobiia</taxon>
        <taxon>Chlorobiales</taxon>
        <taxon>Chlorobiaceae</taxon>
        <taxon>Chlorobium/Pelodictyon group</taxon>
        <taxon>Chlorobium</taxon>
    </lineage>
</organism>
<dbReference type="Pfam" id="PF12183">
    <property type="entry name" value="NotI"/>
    <property type="match status" value="1"/>
</dbReference>
<dbReference type="HOGENOM" id="CLU_2804628_0_0_10"/>
<dbReference type="InterPro" id="IPR022009">
    <property type="entry name" value="Resctriction_endonuc_II_NotI"/>
</dbReference>
<dbReference type="EMBL" id="CP000492">
    <property type="protein sequence ID" value="ABL65930.1"/>
    <property type="molecule type" value="Genomic_DNA"/>
</dbReference>
<dbReference type="REBASE" id="17615">
    <property type="entry name" value="Cph266ORF1915P"/>
</dbReference>
<proteinExistence type="predicted"/>
<sequence length="67" mass="7551">MTAPLQPLAEVFGFRVNDHSARAKRYRAHRLCPFNNKIPNCTKDKAKNPLGVCSIFHNNNTVITCPI</sequence>
<accession>A1BHQ3</accession>
<evidence type="ECO:0000259" key="1">
    <source>
        <dbReference type="Pfam" id="PF12183"/>
    </source>
</evidence>
<dbReference type="KEGG" id="cph:Cpha266_1914"/>
<gene>
    <name evidence="2" type="ordered locus">Cpha266_1914</name>
</gene>